<feature type="domain" description="PPM-type phosphatase" evidence="3">
    <location>
        <begin position="101"/>
        <end position="325"/>
    </location>
</feature>
<gene>
    <name evidence="4" type="ORF">CH357_06700</name>
</gene>
<comment type="caution">
    <text evidence="4">The sequence shown here is derived from an EMBL/GenBank/DDBJ whole genome shotgun (WGS) entry which is preliminary data.</text>
</comment>
<dbReference type="InterPro" id="IPR036457">
    <property type="entry name" value="PPM-type-like_dom_sf"/>
</dbReference>
<keyword evidence="2" id="KW-0472">Membrane</keyword>
<dbReference type="PANTHER" id="PTHR43156:SF2">
    <property type="entry name" value="STAGE II SPORULATION PROTEIN E"/>
    <property type="match status" value="1"/>
</dbReference>
<feature type="transmembrane region" description="Helical" evidence="2">
    <location>
        <begin position="14"/>
        <end position="36"/>
    </location>
</feature>
<dbReference type="InterPro" id="IPR052016">
    <property type="entry name" value="Bact_Sigma-Reg"/>
</dbReference>
<evidence type="ECO:0000313" key="4">
    <source>
        <dbReference type="EMBL" id="PJZ26185.1"/>
    </source>
</evidence>
<dbReference type="InterPro" id="IPR001932">
    <property type="entry name" value="PPM-type_phosphatase-like_dom"/>
</dbReference>
<proteinExistence type="predicted"/>
<dbReference type="EMBL" id="NPDN01000003">
    <property type="protein sequence ID" value="PJZ26185.1"/>
    <property type="molecule type" value="Genomic_DNA"/>
</dbReference>
<dbReference type="Proteomes" id="UP000232196">
    <property type="component" value="Unassembled WGS sequence"/>
</dbReference>
<protein>
    <submittedName>
        <fullName evidence="4">Phosphatase</fullName>
    </submittedName>
</protein>
<evidence type="ECO:0000259" key="3">
    <source>
        <dbReference type="SMART" id="SM00331"/>
    </source>
</evidence>
<keyword evidence="5" id="KW-1185">Reference proteome</keyword>
<evidence type="ECO:0000313" key="5">
    <source>
        <dbReference type="Proteomes" id="UP000232196"/>
    </source>
</evidence>
<organism evidence="4 5">
    <name type="scientific">Leptospira hartskeerlii</name>
    <dbReference type="NCBI Taxonomy" id="2023177"/>
    <lineage>
        <taxon>Bacteria</taxon>
        <taxon>Pseudomonadati</taxon>
        <taxon>Spirochaetota</taxon>
        <taxon>Spirochaetia</taxon>
        <taxon>Leptospirales</taxon>
        <taxon>Leptospiraceae</taxon>
        <taxon>Leptospira</taxon>
    </lineage>
</organism>
<dbReference type="SUPFAM" id="SSF81606">
    <property type="entry name" value="PP2C-like"/>
    <property type="match status" value="1"/>
</dbReference>
<dbReference type="Pfam" id="PF07228">
    <property type="entry name" value="SpoIIE"/>
    <property type="match status" value="1"/>
</dbReference>
<name>A0A2M9XER7_9LEPT</name>
<dbReference type="RefSeq" id="WP_100705977.1">
    <property type="nucleotide sequence ID" value="NZ_NPDL01000003.1"/>
</dbReference>
<dbReference type="PANTHER" id="PTHR43156">
    <property type="entry name" value="STAGE II SPORULATION PROTEIN E-RELATED"/>
    <property type="match status" value="1"/>
</dbReference>
<dbReference type="SMART" id="SM00331">
    <property type="entry name" value="PP2C_SIG"/>
    <property type="match status" value="1"/>
</dbReference>
<evidence type="ECO:0000256" key="2">
    <source>
        <dbReference type="SAM" id="Phobius"/>
    </source>
</evidence>
<reference evidence="4 5" key="1">
    <citation type="submission" date="2017-07" db="EMBL/GenBank/DDBJ databases">
        <title>Leptospira spp. isolated from tropical soils.</title>
        <authorList>
            <person name="Thibeaux R."/>
            <person name="Iraola G."/>
            <person name="Ferres I."/>
            <person name="Bierque E."/>
            <person name="Girault D."/>
            <person name="Soupe-Gilbert M.-E."/>
            <person name="Picardeau M."/>
            <person name="Goarant C."/>
        </authorList>
    </citation>
    <scope>NUCLEOTIDE SEQUENCE [LARGE SCALE GENOMIC DNA]</scope>
    <source>
        <strain evidence="4 5">MCA1-C-A1</strain>
    </source>
</reference>
<dbReference type="GO" id="GO:0016791">
    <property type="term" value="F:phosphatase activity"/>
    <property type="evidence" value="ECO:0007669"/>
    <property type="project" value="TreeGrafter"/>
</dbReference>
<evidence type="ECO:0000256" key="1">
    <source>
        <dbReference type="ARBA" id="ARBA00022801"/>
    </source>
</evidence>
<keyword evidence="2" id="KW-0812">Transmembrane</keyword>
<dbReference type="OrthoDB" id="342342at2"/>
<accession>A0A2M9XER7</accession>
<sequence>MRSSTTIKHYFKDAWPVLIVLNLSILGSLGIGLKFYTLPIRVPIVLILVCCFTLFINFSAFVLFITEKILPREQEFGKIIKRFRRGDSRMQNYVLPLDYVDENYEIRGRCMTYNPIGGDFYNFLKDKEGNYWMGIGDTSGHGYVAGLFSLMIMNQMGHLVHKFETPHEIIDQILEHLEERTNTYPHIHRSLYATFLLMKADSKGNFLHSGIHPSLVLYKSKEDKTYVVSTDGKFLSTVMNSPLKKPKPSQSFKMDRDDILFCFTDGLFEQKNRSIGGYYGENLYKFLETAPKKNIRKLIDDLFSDVVKHTGGRIQDDMSLLVIRKF</sequence>
<dbReference type="AlphaFoldDB" id="A0A2M9XER7"/>
<keyword evidence="2" id="KW-1133">Transmembrane helix</keyword>
<feature type="transmembrane region" description="Helical" evidence="2">
    <location>
        <begin position="42"/>
        <end position="65"/>
    </location>
</feature>
<dbReference type="Gene3D" id="3.60.40.10">
    <property type="entry name" value="PPM-type phosphatase domain"/>
    <property type="match status" value="1"/>
</dbReference>
<keyword evidence="1" id="KW-0378">Hydrolase</keyword>